<evidence type="ECO:0000259" key="7">
    <source>
        <dbReference type="Pfam" id="PF00892"/>
    </source>
</evidence>
<keyword evidence="5 6" id="KW-0472">Membrane</keyword>
<feature type="transmembrane region" description="Helical" evidence="6">
    <location>
        <begin position="136"/>
        <end position="154"/>
    </location>
</feature>
<sequence>MITLSTPMTNTITPRRSSTAFLLAFIGVLIFSFTLPLTKYAIAHGMSATFIAFGRTVLAGVVALAYLIIKGAKLPPRDTWRDIVLSSLGVVIFFPLFSSLALQTVPSSHAIVFNGLLPLATAVGSSFLFHQKQPRTFWFIAVLGALVIVAYNMHHVGFDASQLEWADGWMLRPWRLARWATATVRKFLRV</sequence>
<dbReference type="PANTHER" id="PTHR32322">
    <property type="entry name" value="INNER MEMBRANE TRANSPORTER"/>
    <property type="match status" value="1"/>
</dbReference>
<feature type="transmembrane region" description="Helical" evidence="6">
    <location>
        <begin position="21"/>
        <end position="42"/>
    </location>
</feature>
<reference evidence="8" key="1">
    <citation type="journal article" date="2014" name="Int. J. Syst. Evol. Microbiol.">
        <title>Complete genome sequence of Corynebacterium casei LMG S-19264T (=DSM 44701T), isolated from a smear-ripened cheese.</title>
        <authorList>
            <consortium name="US DOE Joint Genome Institute (JGI-PGF)"/>
            <person name="Walter F."/>
            <person name="Albersmeier A."/>
            <person name="Kalinowski J."/>
            <person name="Ruckert C."/>
        </authorList>
    </citation>
    <scope>NUCLEOTIDE SEQUENCE</scope>
    <source>
        <strain evidence="8">KCTC 32501</strain>
    </source>
</reference>
<dbReference type="AlphaFoldDB" id="A0A8J3G0E5"/>
<protein>
    <recommendedName>
        <fullName evidence="7">EamA domain-containing protein</fullName>
    </recommendedName>
</protein>
<comment type="caution">
    <text evidence="8">The sequence shown here is derived from an EMBL/GenBank/DDBJ whole genome shotgun (WGS) entry which is preliminary data.</text>
</comment>
<dbReference type="PANTHER" id="PTHR32322:SF2">
    <property type="entry name" value="EAMA DOMAIN-CONTAINING PROTEIN"/>
    <property type="match status" value="1"/>
</dbReference>
<dbReference type="GO" id="GO:0016020">
    <property type="term" value="C:membrane"/>
    <property type="evidence" value="ECO:0007669"/>
    <property type="project" value="UniProtKB-SubCell"/>
</dbReference>
<feature type="transmembrane region" description="Helical" evidence="6">
    <location>
        <begin position="108"/>
        <end position="129"/>
    </location>
</feature>
<evidence type="ECO:0000256" key="3">
    <source>
        <dbReference type="ARBA" id="ARBA00022692"/>
    </source>
</evidence>
<evidence type="ECO:0000313" key="9">
    <source>
        <dbReference type="Proteomes" id="UP000614287"/>
    </source>
</evidence>
<reference evidence="8" key="2">
    <citation type="submission" date="2020-09" db="EMBL/GenBank/DDBJ databases">
        <authorList>
            <person name="Sun Q."/>
            <person name="Kim S."/>
        </authorList>
    </citation>
    <scope>NUCLEOTIDE SEQUENCE</scope>
    <source>
        <strain evidence="8">KCTC 32501</strain>
    </source>
</reference>
<feature type="domain" description="EamA" evidence="7">
    <location>
        <begin position="20"/>
        <end position="149"/>
    </location>
</feature>
<dbReference type="InterPro" id="IPR000620">
    <property type="entry name" value="EamA_dom"/>
</dbReference>
<proteinExistence type="inferred from homology"/>
<keyword evidence="9" id="KW-1185">Reference proteome</keyword>
<evidence type="ECO:0000256" key="4">
    <source>
        <dbReference type="ARBA" id="ARBA00022989"/>
    </source>
</evidence>
<dbReference type="RefSeq" id="WP_189491732.1">
    <property type="nucleotide sequence ID" value="NZ_BMZG01000003.1"/>
</dbReference>
<gene>
    <name evidence="8" type="ORF">GCM10009007_07230</name>
</gene>
<feature type="transmembrane region" description="Helical" evidence="6">
    <location>
        <begin position="81"/>
        <end position="102"/>
    </location>
</feature>
<evidence type="ECO:0000256" key="5">
    <source>
        <dbReference type="ARBA" id="ARBA00023136"/>
    </source>
</evidence>
<keyword evidence="3 6" id="KW-0812">Transmembrane</keyword>
<dbReference type="InterPro" id="IPR037185">
    <property type="entry name" value="EmrE-like"/>
</dbReference>
<comment type="similarity">
    <text evidence="2">Belongs to the EamA transporter family.</text>
</comment>
<evidence type="ECO:0000256" key="2">
    <source>
        <dbReference type="ARBA" id="ARBA00007362"/>
    </source>
</evidence>
<feature type="transmembrane region" description="Helical" evidence="6">
    <location>
        <begin position="48"/>
        <end position="69"/>
    </location>
</feature>
<dbReference type="InterPro" id="IPR050638">
    <property type="entry name" value="AA-Vitamin_Transporters"/>
</dbReference>
<evidence type="ECO:0000256" key="1">
    <source>
        <dbReference type="ARBA" id="ARBA00004141"/>
    </source>
</evidence>
<comment type="subcellular location">
    <subcellularLocation>
        <location evidence="1">Membrane</location>
        <topology evidence="1">Multi-pass membrane protein</topology>
    </subcellularLocation>
</comment>
<dbReference type="Proteomes" id="UP000614287">
    <property type="component" value="Unassembled WGS sequence"/>
</dbReference>
<evidence type="ECO:0000256" key="6">
    <source>
        <dbReference type="SAM" id="Phobius"/>
    </source>
</evidence>
<organism evidence="8 9">
    <name type="scientific">Formosimonas limnophila</name>
    <dbReference type="NCBI Taxonomy" id="1384487"/>
    <lineage>
        <taxon>Bacteria</taxon>
        <taxon>Pseudomonadati</taxon>
        <taxon>Pseudomonadota</taxon>
        <taxon>Betaproteobacteria</taxon>
        <taxon>Burkholderiales</taxon>
        <taxon>Burkholderiaceae</taxon>
        <taxon>Formosimonas</taxon>
    </lineage>
</organism>
<keyword evidence="4 6" id="KW-1133">Transmembrane helix</keyword>
<name>A0A8J3G0E5_9BURK</name>
<accession>A0A8J3G0E5</accession>
<dbReference type="EMBL" id="BMZG01000003">
    <property type="protein sequence ID" value="GHA68993.1"/>
    <property type="molecule type" value="Genomic_DNA"/>
</dbReference>
<dbReference type="SUPFAM" id="SSF103481">
    <property type="entry name" value="Multidrug resistance efflux transporter EmrE"/>
    <property type="match status" value="1"/>
</dbReference>
<evidence type="ECO:0000313" key="8">
    <source>
        <dbReference type="EMBL" id="GHA68993.1"/>
    </source>
</evidence>
<dbReference type="Pfam" id="PF00892">
    <property type="entry name" value="EamA"/>
    <property type="match status" value="1"/>
</dbReference>